<dbReference type="InterPro" id="IPR058163">
    <property type="entry name" value="LysR-type_TF_proteobact-type"/>
</dbReference>
<sequence length="311" mass="35663">MVQKIGFNDNELRILYELSCTRSLSQAADNLKIAQPNISRTLQQLEERFGFSLFDRSCRPIRLTRFGEELLPYIKKHMKSCDDIQTFMMAYKQASDGFVRIHAPTGQLLFITKYVIPGLKEKHPEIKLMLTTSNLSNSEFTLGVPFSDNCDILFTHSLPDNDELVARNIASIPANIYGTREMIARNPIRTIADYTQSPCILFFSHMENNHNIWYIDDKTNGERVKTIINGDFACDNSYAAIELAKSGLGYLFMPDLIIKETNLNVLIPTLPENYTAKLELFVIYNKKTEQPFRVQLIINSIVNILKELLHK</sequence>
<evidence type="ECO:0000256" key="1">
    <source>
        <dbReference type="ARBA" id="ARBA00009437"/>
    </source>
</evidence>
<dbReference type="InterPro" id="IPR005119">
    <property type="entry name" value="LysR_subst-bd"/>
</dbReference>
<proteinExistence type="inferred from homology"/>
<comment type="similarity">
    <text evidence="1">Belongs to the LysR transcriptional regulatory family.</text>
</comment>
<dbReference type="SUPFAM" id="SSF53850">
    <property type="entry name" value="Periplasmic binding protein-like II"/>
    <property type="match status" value="1"/>
</dbReference>
<dbReference type="EMBL" id="VTZD01000003">
    <property type="protein sequence ID" value="KAA1146402.1"/>
    <property type="molecule type" value="Genomic_DNA"/>
</dbReference>
<evidence type="ECO:0000313" key="7">
    <source>
        <dbReference type="Proteomes" id="UP000323297"/>
    </source>
</evidence>
<dbReference type="Gene3D" id="3.40.190.290">
    <property type="match status" value="1"/>
</dbReference>
<gene>
    <name evidence="6" type="ORF">D3H66_01415</name>
</gene>
<name>A0A5B0T7Z1_9ENTR</name>
<organism evidence="6 7">
    <name type="scientific">Citrobacter portucalensis</name>
    <dbReference type="NCBI Taxonomy" id="1639133"/>
    <lineage>
        <taxon>Bacteria</taxon>
        <taxon>Pseudomonadati</taxon>
        <taxon>Pseudomonadota</taxon>
        <taxon>Gammaproteobacteria</taxon>
        <taxon>Enterobacterales</taxon>
        <taxon>Enterobacteriaceae</taxon>
        <taxon>Citrobacter</taxon>
        <taxon>Citrobacter freundii complex</taxon>
    </lineage>
</organism>
<dbReference type="PANTHER" id="PTHR30537:SF5">
    <property type="entry name" value="HTH-TYPE TRANSCRIPTIONAL ACTIVATOR TTDR-RELATED"/>
    <property type="match status" value="1"/>
</dbReference>
<evidence type="ECO:0000256" key="2">
    <source>
        <dbReference type="ARBA" id="ARBA00023015"/>
    </source>
</evidence>
<evidence type="ECO:0000256" key="3">
    <source>
        <dbReference type="ARBA" id="ARBA00023125"/>
    </source>
</evidence>
<dbReference type="Pfam" id="PF00126">
    <property type="entry name" value="HTH_1"/>
    <property type="match status" value="1"/>
</dbReference>
<dbReference type="GO" id="GO:0003700">
    <property type="term" value="F:DNA-binding transcription factor activity"/>
    <property type="evidence" value="ECO:0007669"/>
    <property type="project" value="InterPro"/>
</dbReference>
<evidence type="ECO:0000313" key="6">
    <source>
        <dbReference type="EMBL" id="KAA1146402.1"/>
    </source>
</evidence>
<dbReference type="Gene3D" id="1.10.10.10">
    <property type="entry name" value="Winged helix-like DNA-binding domain superfamily/Winged helix DNA-binding domain"/>
    <property type="match status" value="1"/>
</dbReference>
<dbReference type="GO" id="GO:0003677">
    <property type="term" value="F:DNA binding"/>
    <property type="evidence" value="ECO:0007669"/>
    <property type="project" value="UniProtKB-KW"/>
</dbReference>
<dbReference type="RefSeq" id="WP_149607174.1">
    <property type="nucleotide sequence ID" value="NZ_JAECZE010000006.1"/>
</dbReference>
<dbReference type="InterPro" id="IPR000847">
    <property type="entry name" value="LysR_HTH_N"/>
</dbReference>
<keyword evidence="4" id="KW-0804">Transcription</keyword>
<accession>A0A5B0T7Z1</accession>
<dbReference type="InterPro" id="IPR036390">
    <property type="entry name" value="WH_DNA-bd_sf"/>
</dbReference>
<keyword evidence="3" id="KW-0238">DNA-binding</keyword>
<dbReference type="InterPro" id="IPR036388">
    <property type="entry name" value="WH-like_DNA-bd_sf"/>
</dbReference>
<dbReference type="PRINTS" id="PR00039">
    <property type="entry name" value="HTHLYSR"/>
</dbReference>
<evidence type="ECO:0000256" key="4">
    <source>
        <dbReference type="ARBA" id="ARBA00023163"/>
    </source>
</evidence>
<evidence type="ECO:0000259" key="5">
    <source>
        <dbReference type="PROSITE" id="PS50931"/>
    </source>
</evidence>
<reference evidence="6 7" key="1">
    <citation type="submission" date="2019-08" db="EMBL/GenBank/DDBJ databases">
        <title>Draft genome sequence of Citrobacter portucalensis strain isolated from green turtle.</title>
        <authorList>
            <person name="Fernandes M.R."/>
            <person name="Sellera F.P."/>
            <person name="Goldeberg D.W."/>
            <person name="Costa D.C."/>
            <person name="Lincopan N."/>
        </authorList>
    </citation>
    <scope>NUCLEOTIDE SEQUENCE [LARGE SCALE GENOMIC DNA]</scope>
    <source>
        <strain evidence="6 7">TV06</strain>
    </source>
</reference>
<keyword evidence="2" id="KW-0805">Transcription regulation</keyword>
<dbReference type="PANTHER" id="PTHR30537">
    <property type="entry name" value="HTH-TYPE TRANSCRIPTIONAL REGULATOR"/>
    <property type="match status" value="1"/>
</dbReference>
<protein>
    <submittedName>
        <fullName evidence="6">LysR family transcriptional regulator</fullName>
    </submittedName>
</protein>
<dbReference type="Proteomes" id="UP000323297">
    <property type="component" value="Unassembled WGS sequence"/>
</dbReference>
<dbReference type="Pfam" id="PF03466">
    <property type="entry name" value="LysR_substrate"/>
    <property type="match status" value="1"/>
</dbReference>
<dbReference type="PROSITE" id="PS50931">
    <property type="entry name" value="HTH_LYSR"/>
    <property type="match status" value="1"/>
</dbReference>
<dbReference type="AlphaFoldDB" id="A0A5B0T7Z1"/>
<comment type="caution">
    <text evidence="6">The sequence shown here is derived from an EMBL/GenBank/DDBJ whole genome shotgun (WGS) entry which is preliminary data.</text>
</comment>
<dbReference type="SUPFAM" id="SSF46785">
    <property type="entry name" value="Winged helix' DNA-binding domain"/>
    <property type="match status" value="1"/>
</dbReference>
<feature type="domain" description="HTH lysR-type" evidence="5">
    <location>
        <begin position="10"/>
        <end position="64"/>
    </location>
</feature>